<protein>
    <submittedName>
        <fullName evidence="2">Uncharacterized protein</fullName>
    </submittedName>
</protein>
<keyword evidence="3" id="KW-1185">Reference proteome</keyword>
<feature type="compositionally biased region" description="Polar residues" evidence="1">
    <location>
        <begin position="1"/>
        <end position="33"/>
    </location>
</feature>
<dbReference type="EMBL" id="JAOYFB010000004">
    <property type="protein sequence ID" value="KAK4013878.1"/>
    <property type="molecule type" value="Genomic_DNA"/>
</dbReference>
<accession>A0ABQ9ZLV2</accession>
<proteinExistence type="predicted"/>
<evidence type="ECO:0000313" key="2">
    <source>
        <dbReference type="EMBL" id="KAK4013878.1"/>
    </source>
</evidence>
<dbReference type="Proteomes" id="UP001234178">
    <property type="component" value="Unassembled WGS sequence"/>
</dbReference>
<comment type="caution">
    <text evidence="2">The sequence shown here is derived from an EMBL/GenBank/DDBJ whole genome shotgun (WGS) entry which is preliminary data.</text>
</comment>
<name>A0ABQ9ZLV2_9CRUS</name>
<evidence type="ECO:0000256" key="1">
    <source>
        <dbReference type="SAM" id="MobiDB-lite"/>
    </source>
</evidence>
<organism evidence="2 3">
    <name type="scientific">Daphnia magna</name>
    <dbReference type="NCBI Taxonomy" id="35525"/>
    <lineage>
        <taxon>Eukaryota</taxon>
        <taxon>Metazoa</taxon>
        <taxon>Ecdysozoa</taxon>
        <taxon>Arthropoda</taxon>
        <taxon>Crustacea</taxon>
        <taxon>Branchiopoda</taxon>
        <taxon>Diplostraca</taxon>
        <taxon>Cladocera</taxon>
        <taxon>Anomopoda</taxon>
        <taxon>Daphniidae</taxon>
        <taxon>Daphnia</taxon>
    </lineage>
</organism>
<feature type="region of interest" description="Disordered" evidence="1">
    <location>
        <begin position="1"/>
        <end position="37"/>
    </location>
</feature>
<reference evidence="2 3" key="1">
    <citation type="journal article" date="2023" name="Nucleic Acids Res.">
        <title>The hologenome of Daphnia magna reveals possible DNA methylation and microbiome-mediated evolution of the host genome.</title>
        <authorList>
            <person name="Chaturvedi A."/>
            <person name="Li X."/>
            <person name="Dhandapani V."/>
            <person name="Marshall H."/>
            <person name="Kissane S."/>
            <person name="Cuenca-Cambronero M."/>
            <person name="Asole G."/>
            <person name="Calvet F."/>
            <person name="Ruiz-Romero M."/>
            <person name="Marangio P."/>
            <person name="Guigo R."/>
            <person name="Rago D."/>
            <person name="Mirbahai L."/>
            <person name="Eastwood N."/>
            <person name="Colbourne J.K."/>
            <person name="Zhou J."/>
            <person name="Mallon E."/>
            <person name="Orsini L."/>
        </authorList>
    </citation>
    <scope>NUCLEOTIDE SEQUENCE [LARGE SCALE GENOMIC DNA]</scope>
    <source>
        <strain evidence="2">LRV0_1</strain>
    </source>
</reference>
<sequence length="99" mass="11050">MGSVNQYRSIQSLQHFNTTQSVGKGQSANPMHQQSDDTRMTLPSVVCLSVTAITDGESSLTMMRERYNINHLRRLGRQKEQADAGRQSTSTAEDFFVSP</sequence>
<feature type="region of interest" description="Disordered" evidence="1">
    <location>
        <begin position="73"/>
        <end position="99"/>
    </location>
</feature>
<gene>
    <name evidence="2" type="ORF">OUZ56_026430</name>
</gene>
<evidence type="ECO:0000313" key="3">
    <source>
        <dbReference type="Proteomes" id="UP001234178"/>
    </source>
</evidence>